<keyword evidence="1 4" id="KW-0597">Phosphoprotein</keyword>
<dbReference type="SMART" id="SM00448">
    <property type="entry name" value="REC"/>
    <property type="match status" value="1"/>
</dbReference>
<dbReference type="RefSeq" id="WP_160777338.1">
    <property type="nucleotide sequence ID" value="NZ_WUMV01000009.1"/>
</dbReference>
<feature type="modified residue" description="4-aspartylphosphate" evidence="4">
    <location>
        <position position="62"/>
    </location>
</feature>
<evidence type="ECO:0000256" key="3">
    <source>
        <dbReference type="ARBA" id="ARBA00023163"/>
    </source>
</evidence>
<evidence type="ECO:0000256" key="5">
    <source>
        <dbReference type="SAM" id="MobiDB-lite"/>
    </source>
</evidence>
<dbReference type="SUPFAM" id="SSF52172">
    <property type="entry name" value="CheY-like"/>
    <property type="match status" value="1"/>
</dbReference>
<dbReference type="PANTHER" id="PTHR44591:SF3">
    <property type="entry name" value="RESPONSE REGULATORY DOMAIN-CONTAINING PROTEIN"/>
    <property type="match status" value="1"/>
</dbReference>
<protein>
    <submittedName>
        <fullName evidence="7">Response regulator</fullName>
    </submittedName>
</protein>
<dbReference type="EMBL" id="WUMV01000009">
    <property type="protein sequence ID" value="MXN67104.1"/>
    <property type="molecule type" value="Genomic_DNA"/>
</dbReference>
<dbReference type="PROSITE" id="PS50110">
    <property type="entry name" value="RESPONSE_REGULATORY"/>
    <property type="match status" value="1"/>
</dbReference>
<dbReference type="GO" id="GO:0000160">
    <property type="term" value="P:phosphorelay signal transduction system"/>
    <property type="evidence" value="ECO:0007669"/>
    <property type="project" value="InterPro"/>
</dbReference>
<evidence type="ECO:0000259" key="6">
    <source>
        <dbReference type="PROSITE" id="PS50110"/>
    </source>
</evidence>
<dbReference type="Pfam" id="PF00072">
    <property type="entry name" value="Response_reg"/>
    <property type="match status" value="1"/>
</dbReference>
<dbReference type="InterPro" id="IPR011006">
    <property type="entry name" value="CheY-like_superfamily"/>
</dbReference>
<evidence type="ECO:0000313" key="8">
    <source>
        <dbReference type="Proteomes" id="UP000433101"/>
    </source>
</evidence>
<name>A0A7X3LXS9_9HYPH</name>
<evidence type="ECO:0000256" key="1">
    <source>
        <dbReference type="ARBA" id="ARBA00022553"/>
    </source>
</evidence>
<keyword evidence="2" id="KW-0805">Transcription regulation</keyword>
<dbReference type="Gene3D" id="3.40.50.2300">
    <property type="match status" value="1"/>
</dbReference>
<evidence type="ECO:0000256" key="4">
    <source>
        <dbReference type="PROSITE-ProRule" id="PRU00169"/>
    </source>
</evidence>
<proteinExistence type="predicted"/>
<evidence type="ECO:0000256" key="2">
    <source>
        <dbReference type="ARBA" id="ARBA00023015"/>
    </source>
</evidence>
<comment type="caution">
    <text evidence="7">The sequence shown here is derived from an EMBL/GenBank/DDBJ whole genome shotgun (WGS) entry which is preliminary data.</text>
</comment>
<dbReference type="InterPro" id="IPR001789">
    <property type="entry name" value="Sig_transdc_resp-reg_receiver"/>
</dbReference>
<keyword evidence="8" id="KW-1185">Reference proteome</keyword>
<dbReference type="PANTHER" id="PTHR44591">
    <property type="entry name" value="STRESS RESPONSE REGULATOR PROTEIN 1"/>
    <property type="match status" value="1"/>
</dbReference>
<dbReference type="InterPro" id="IPR050595">
    <property type="entry name" value="Bact_response_regulator"/>
</dbReference>
<reference evidence="7 8" key="1">
    <citation type="submission" date="2019-12" db="EMBL/GenBank/DDBJ databases">
        <authorList>
            <person name="Li M."/>
        </authorList>
    </citation>
    <scope>NUCLEOTIDE SEQUENCE [LARGE SCALE GENOMIC DNA]</scope>
    <source>
        <strain evidence="7 8">GBMRC 2046</strain>
    </source>
</reference>
<gene>
    <name evidence="7" type="ORF">GR183_19520</name>
</gene>
<feature type="region of interest" description="Disordered" evidence="5">
    <location>
        <begin position="153"/>
        <end position="174"/>
    </location>
</feature>
<organism evidence="7 8">
    <name type="scientific">Stappia sediminis</name>
    <dbReference type="NCBI Taxonomy" id="2692190"/>
    <lineage>
        <taxon>Bacteria</taxon>
        <taxon>Pseudomonadati</taxon>
        <taxon>Pseudomonadota</taxon>
        <taxon>Alphaproteobacteria</taxon>
        <taxon>Hyphomicrobiales</taxon>
        <taxon>Stappiaceae</taxon>
        <taxon>Stappia</taxon>
    </lineage>
</organism>
<keyword evidence="3" id="KW-0804">Transcription</keyword>
<feature type="domain" description="Response regulatory" evidence="6">
    <location>
        <begin position="12"/>
        <end position="131"/>
    </location>
</feature>
<dbReference type="AlphaFoldDB" id="A0A7X3LXS9"/>
<accession>A0A7X3LXS9</accession>
<evidence type="ECO:0000313" key="7">
    <source>
        <dbReference type="EMBL" id="MXN67104.1"/>
    </source>
</evidence>
<sequence>MQLTPMDLSQLSVLVIDDNSHMRTLLRAILTGFGIRRIFEANEGDRGYSSTVDHQPDIVLCDWVMWPGDGADYMTRLRADEDRRIAMTPVIMLSADTRKAVILKALQLGIHEFLAKPVSPALMYARLERTVRENRPFVRRGRYFGPVPRASIPMPAANGQRKEPPSGEDEAVFI</sequence>
<dbReference type="Proteomes" id="UP000433101">
    <property type="component" value="Unassembled WGS sequence"/>
</dbReference>